<dbReference type="EMBL" id="JACHFY010000002">
    <property type="protein sequence ID" value="MBB5252970.1"/>
    <property type="molecule type" value="Genomic_DNA"/>
</dbReference>
<evidence type="ECO:0000313" key="4">
    <source>
        <dbReference type="Proteomes" id="UP000582213"/>
    </source>
</evidence>
<reference evidence="1 4" key="2">
    <citation type="submission" date="2020-08" db="EMBL/GenBank/DDBJ databases">
        <title>Genomic Encyclopedia of Type Strains, Phase IV (KMG-IV): sequencing the most valuable type-strain genomes for metagenomic binning, comparative biology and taxonomic classification.</title>
        <authorList>
            <person name="Goeker M."/>
        </authorList>
    </citation>
    <scope>NUCLEOTIDE SEQUENCE [LARGE SCALE GENOMIC DNA]</scope>
    <source>
        <strain evidence="1 4">DSM 12421</strain>
    </source>
</reference>
<dbReference type="Pfam" id="PF01877">
    <property type="entry name" value="RNA_binding"/>
    <property type="match status" value="1"/>
</dbReference>
<dbReference type="PANTHER" id="PTHR38816">
    <property type="entry name" value="EXOSOME SUBUNIT, DUF54 FAMILY-RELATED"/>
    <property type="match status" value="1"/>
</dbReference>
<reference evidence="2 3" key="1">
    <citation type="submission" date="2019-10" db="EMBL/GenBank/DDBJ databases">
        <title>Genome Sequences from Six Type Strain Members of the Archaeal Family Sulfolobaceae: Acidianus ambivalens, Acidianus infernus, Metallosphaera prunae, Stygiolobus azoricus, Sulfolobus metallicus, and Sulfurisphaera ohwakuensis.</title>
        <authorList>
            <person name="Counts J.A."/>
            <person name="Kelly R.M."/>
        </authorList>
    </citation>
    <scope>NUCLEOTIDE SEQUENCE [LARGE SCALE GENOMIC DNA]</scope>
    <source>
        <strain evidence="2 3">TA-1</strain>
    </source>
</reference>
<dbReference type="PANTHER" id="PTHR38816:SF1">
    <property type="entry name" value="EXOSOME SUBUNIT"/>
    <property type="match status" value="1"/>
</dbReference>
<gene>
    <name evidence="2" type="ORF">D1869_02035</name>
    <name evidence="1" type="ORF">HNQ62_000703</name>
</gene>
<dbReference type="Proteomes" id="UP000582213">
    <property type="component" value="Unassembled WGS sequence"/>
</dbReference>
<accession>A0A650CE98</accession>
<dbReference type="EMBL" id="CP045484">
    <property type="protein sequence ID" value="QGR16102.1"/>
    <property type="molecule type" value="Genomic_DNA"/>
</dbReference>
<dbReference type="RefSeq" id="WP_010978422.1">
    <property type="nucleotide sequence ID" value="NZ_CP045484.1"/>
</dbReference>
<organism evidence="2 3">
    <name type="scientific">Sulfurisphaera ohwakuensis</name>
    <dbReference type="NCBI Taxonomy" id="69656"/>
    <lineage>
        <taxon>Archaea</taxon>
        <taxon>Thermoproteota</taxon>
        <taxon>Thermoprotei</taxon>
        <taxon>Sulfolobales</taxon>
        <taxon>Sulfolobaceae</taxon>
        <taxon>Sulfurisphaera</taxon>
    </lineage>
</organism>
<dbReference type="InterPro" id="IPR022803">
    <property type="entry name" value="Ribosomal_uL5_dom_sf"/>
</dbReference>
<dbReference type="AlphaFoldDB" id="A0A650CE98"/>
<evidence type="ECO:0000313" key="2">
    <source>
        <dbReference type="EMBL" id="QGR16102.1"/>
    </source>
</evidence>
<keyword evidence="3" id="KW-1185">Reference proteome</keyword>
<evidence type="ECO:0000313" key="1">
    <source>
        <dbReference type="EMBL" id="MBB5252970.1"/>
    </source>
</evidence>
<dbReference type="KEGG" id="soh:D1869_02035"/>
<dbReference type="GeneID" id="1458386"/>
<name>A0A650CE98_SULOH</name>
<dbReference type="OrthoDB" id="10874at2157"/>
<dbReference type="Proteomes" id="UP000427373">
    <property type="component" value="Chromosome"/>
</dbReference>
<protein>
    <submittedName>
        <fullName evidence="2">Uncharacterized protein</fullName>
    </submittedName>
</protein>
<sequence length="147" mass="16745">MKLSNLSIIIFCHETENKDKILVALGDFFGSILKSSELIETKAEGHYGNSIEIIEYKLSGKNATEVANKIFNSFDYADLILLLSTLDERMEGSKLHLRIDKQRFIAEKKISLKDGDDIIKIIMSFKGKVTEQLKEELKQIANRNLHT</sequence>
<dbReference type="GeneID" id="42799988"/>
<evidence type="ECO:0000313" key="3">
    <source>
        <dbReference type="Proteomes" id="UP000427373"/>
    </source>
</evidence>
<dbReference type="SUPFAM" id="SSF55282">
    <property type="entry name" value="RL5-like"/>
    <property type="match status" value="1"/>
</dbReference>
<dbReference type="InterPro" id="IPR002739">
    <property type="entry name" value="PAB1135-like"/>
</dbReference>
<proteinExistence type="predicted"/>
<dbReference type="Gene3D" id="3.30.1440.10">
    <property type="match status" value="1"/>
</dbReference>